<proteinExistence type="inferred from homology"/>
<dbReference type="InterPro" id="IPR029016">
    <property type="entry name" value="GAF-like_dom_sf"/>
</dbReference>
<dbReference type="SUPFAM" id="SSF55781">
    <property type="entry name" value="GAF domain-like"/>
    <property type="match status" value="1"/>
</dbReference>
<accession>A0ABV5ZBW6</accession>
<evidence type="ECO:0000259" key="2">
    <source>
        <dbReference type="SMART" id="SM00065"/>
    </source>
</evidence>
<dbReference type="PANTHER" id="PTHR21021:SF15">
    <property type="entry name" value="FREE METHIONINE-R-SULFOXIDE REDUCTASE"/>
    <property type="match status" value="1"/>
</dbReference>
<dbReference type="InterPro" id="IPR051330">
    <property type="entry name" value="Phosphatase_reg/MetRdx"/>
</dbReference>
<dbReference type="RefSeq" id="WP_027313702.1">
    <property type="nucleotide sequence ID" value="NZ_JAUESS010000005.1"/>
</dbReference>
<dbReference type="SMART" id="SM00065">
    <property type="entry name" value="GAF"/>
    <property type="match status" value="1"/>
</dbReference>
<dbReference type="PROSITE" id="PS01320">
    <property type="entry name" value="UPF0067"/>
    <property type="match status" value="1"/>
</dbReference>
<keyword evidence="4" id="KW-1185">Reference proteome</keyword>
<dbReference type="InterPro" id="IPR003018">
    <property type="entry name" value="GAF"/>
</dbReference>
<name>A0ABV5ZBW6_9GAMM</name>
<protein>
    <submittedName>
        <fullName evidence="3">GAF domain-containing protein</fullName>
    </submittedName>
</protein>
<reference evidence="3 4" key="1">
    <citation type="submission" date="2024-09" db="EMBL/GenBank/DDBJ databases">
        <authorList>
            <person name="Sun Q."/>
            <person name="Mori K."/>
        </authorList>
    </citation>
    <scope>NUCLEOTIDE SEQUENCE [LARGE SCALE GENOMIC DNA]</scope>
    <source>
        <strain evidence="3 4">ATCC 51285</strain>
    </source>
</reference>
<dbReference type="InterPro" id="IPR000614">
    <property type="entry name" value="FRMsr_CS"/>
</dbReference>
<dbReference type="Proteomes" id="UP001589628">
    <property type="component" value="Unassembled WGS sequence"/>
</dbReference>
<evidence type="ECO:0000313" key="3">
    <source>
        <dbReference type="EMBL" id="MFB9885614.1"/>
    </source>
</evidence>
<feature type="domain" description="GAF" evidence="2">
    <location>
        <begin position="31"/>
        <end position="161"/>
    </location>
</feature>
<dbReference type="Gene3D" id="3.30.450.40">
    <property type="match status" value="1"/>
</dbReference>
<evidence type="ECO:0000256" key="1">
    <source>
        <dbReference type="ARBA" id="ARBA00038454"/>
    </source>
</evidence>
<comment type="caution">
    <text evidence="3">The sequence shown here is derived from an EMBL/GenBank/DDBJ whole genome shotgun (WGS) entry which is preliminary data.</text>
</comment>
<organism evidence="3 4">
    <name type="scientific">Balneatrix alpica</name>
    <dbReference type="NCBI Taxonomy" id="75684"/>
    <lineage>
        <taxon>Bacteria</taxon>
        <taxon>Pseudomonadati</taxon>
        <taxon>Pseudomonadota</taxon>
        <taxon>Gammaproteobacteria</taxon>
        <taxon>Oceanospirillales</taxon>
        <taxon>Balneatrichaceae</taxon>
        <taxon>Balneatrix</taxon>
    </lineage>
</organism>
<dbReference type="PANTHER" id="PTHR21021">
    <property type="entry name" value="GAF/PUTATIVE CYTOSKELETAL PROTEIN"/>
    <property type="match status" value="1"/>
</dbReference>
<dbReference type="EMBL" id="JBHLZN010000001">
    <property type="protein sequence ID" value="MFB9885614.1"/>
    <property type="molecule type" value="Genomic_DNA"/>
</dbReference>
<comment type="similarity">
    <text evidence="1">Belongs to the free Met sulfoxide reductase family.</text>
</comment>
<sequence length="166" mass="18121">MYDFSSQATDKTTLYQELQGFAQGLLSDSQDMIVNLAQISSLLYHQLPDLNWAGFYLARGHDTLLLGPYQGKVACVSIPFSKGVCGAAARSGQSQCVADVHTFPGHIACDAASRSEVVIPLFSQNRLLGVLDLDSPLPNRFDAEDVAGLEALCALLVERTHWSWQF</sequence>
<gene>
    <name evidence="3" type="ORF">ACFFLH_04240</name>
</gene>
<evidence type="ECO:0000313" key="4">
    <source>
        <dbReference type="Proteomes" id="UP001589628"/>
    </source>
</evidence>
<dbReference type="Pfam" id="PF13185">
    <property type="entry name" value="GAF_2"/>
    <property type="match status" value="1"/>
</dbReference>